<feature type="chain" id="PRO_5039500636" evidence="3">
    <location>
        <begin position="31"/>
        <end position="435"/>
    </location>
</feature>
<evidence type="ECO:0000256" key="1">
    <source>
        <dbReference type="ARBA" id="ARBA00010062"/>
    </source>
</evidence>
<evidence type="ECO:0000256" key="2">
    <source>
        <dbReference type="ARBA" id="ARBA00022729"/>
    </source>
</evidence>
<keyword evidence="2 3" id="KW-0732">Signal</keyword>
<proteinExistence type="inferred from homology"/>
<protein>
    <submittedName>
        <fullName evidence="5">ABC transporter substrate-binding protein</fullName>
    </submittedName>
</protein>
<comment type="similarity">
    <text evidence="1">Belongs to the leucine-binding protein family.</text>
</comment>
<dbReference type="SUPFAM" id="SSF53822">
    <property type="entry name" value="Periplasmic binding protein-like I"/>
    <property type="match status" value="1"/>
</dbReference>
<dbReference type="InterPro" id="IPR028082">
    <property type="entry name" value="Peripla_BP_I"/>
</dbReference>
<dbReference type="InterPro" id="IPR051010">
    <property type="entry name" value="BCAA_transport"/>
</dbReference>
<gene>
    <name evidence="5" type="ORF">G1H19_06835</name>
</gene>
<dbReference type="AlphaFoldDB" id="A0A7K3WBM5"/>
<evidence type="ECO:0000259" key="4">
    <source>
        <dbReference type="Pfam" id="PF13458"/>
    </source>
</evidence>
<name>A0A7K3WBM5_9ACTN</name>
<evidence type="ECO:0000313" key="6">
    <source>
        <dbReference type="Proteomes" id="UP000470470"/>
    </source>
</evidence>
<dbReference type="EMBL" id="JAAGWK010000009">
    <property type="protein sequence ID" value="NEL53716.1"/>
    <property type="molecule type" value="Genomic_DNA"/>
</dbReference>
<reference evidence="5 6" key="1">
    <citation type="submission" date="2020-02" db="EMBL/GenBank/DDBJ databases">
        <title>The whole genome sequence of CPCC 205119.</title>
        <authorList>
            <person name="Jiang Z."/>
        </authorList>
    </citation>
    <scope>NUCLEOTIDE SEQUENCE [LARGE SCALE GENOMIC DNA]</scope>
    <source>
        <strain evidence="5 6">CPCC 205119</strain>
    </source>
</reference>
<organism evidence="5 6">
    <name type="scientific">Goekera deserti</name>
    <dbReference type="NCBI Taxonomy" id="2497753"/>
    <lineage>
        <taxon>Bacteria</taxon>
        <taxon>Bacillati</taxon>
        <taxon>Actinomycetota</taxon>
        <taxon>Actinomycetes</taxon>
        <taxon>Geodermatophilales</taxon>
        <taxon>Geodermatophilaceae</taxon>
        <taxon>Goekera</taxon>
    </lineage>
</organism>
<dbReference type="RefSeq" id="WP_152728402.1">
    <property type="nucleotide sequence ID" value="NZ_JAABOZ010000002.1"/>
</dbReference>
<dbReference type="Pfam" id="PF13458">
    <property type="entry name" value="Peripla_BP_6"/>
    <property type="match status" value="1"/>
</dbReference>
<feature type="domain" description="Leucine-binding protein" evidence="4">
    <location>
        <begin position="75"/>
        <end position="393"/>
    </location>
</feature>
<accession>A0A7K3WBM5</accession>
<dbReference type="PANTHER" id="PTHR30483">
    <property type="entry name" value="LEUCINE-SPECIFIC-BINDING PROTEIN"/>
    <property type="match status" value="1"/>
</dbReference>
<feature type="signal peptide" evidence="3">
    <location>
        <begin position="1"/>
        <end position="30"/>
    </location>
</feature>
<sequence length="435" mass="43423">MRSTSSTGSRRTAFAVVGLALAAASTSCTATTAAGDTSSASSPAAGSGDIAPVTDETALSFVGGTAGAADPSATPVKVGFINQDSGVPSFPEATAAATAVTAYVNEKLGGVDGHPLELVMCSVSSEAQAQACAQQMLNDDDIKVIQTGAMVVGNASLYNTINGAKPILGGNPTAPADYTAKNTYFYTPGAPGVVGAIAAYVADDLKGTTVSVVHSDDPGGSGAAVLGTAGLKARGVDVTDVGFPAGGGDLTGPLTAAGAASADAISFFSSGPACLQMAQAQRQLAIQAPIISVSLCLDPSVKEQLGDFPEWSFGSSTANPYVDGADPQINLYRSVMAEKAPAGTNLAGFAGITFGSILDLVKVMNTIGYDGLTSDAINTALASFTGQAFLGAPDIKCGALPDYPTICTSSARLIKYEGDGEWTDLAGGEWISIND</sequence>
<evidence type="ECO:0000313" key="5">
    <source>
        <dbReference type="EMBL" id="NEL53716.1"/>
    </source>
</evidence>
<comment type="caution">
    <text evidence="5">The sequence shown here is derived from an EMBL/GenBank/DDBJ whole genome shotgun (WGS) entry which is preliminary data.</text>
</comment>
<dbReference type="Proteomes" id="UP000470470">
    <property type="component" value="Unassembled WGS sequence"/>
</dbReference>
<dbReference type="PROSITE" id="PS51257">
    <property type="entry name" value="PROKAR_LIPOPROTEIN"/>
    <property type="match status" value="1"/>
</dbReference>
<keyword evidence="6" id="KW-1185">Reference proteome</keyword>
<dbReference type="Gene3D" id="3.40.50.2300">
    <property type="match status" value="2"/>
</dbReference>
<dbReference type="PANTHER" id="PTHR30483:SF6">
    <property type="entry name" value="PERIPLASMIC BINDING PROTEIN OF ABC TRANSPORTER FOR NATURAL AMINO ACIDS"/>
    <property type="match status" value="1"/>
</dbReference>
<evidence type="ECO:0000256" key="3">
    <source>
        <dbReference type="SAM" id="SignalP"/>
    </source>
</evidence>
<dbReference type="InterPro" id="IPR028081">
    <property type="entry name" value="Leu-bd"/>
</dbReference>